<gene>
    <name evidence="12" type="ORF">MFLAVUS_000583</name>
</gene>
<dbReference type="SUPFAM" id="SSF48371">
    <property type="entry name" value="ARM repeat"/>
    <property type="match status" value="1"/>
</dbReference>
<dbReference type="CDD" id="cd00065">
    <property type="entry name" value="FYVE_like_SF"/>
    <property type="match status" value="1"/>
</dbReference>
<feature type="repeat" description="WD" evidence="7">
    <location>
        <begin position="3527"/>
        <end position="3568"/>
    </location>
</feature>
<feature type="domain" description="BEACH" evidence="10">
    <location>
        <begin position="3099"/>
        <end position="3393"/>
    </location>
</feature>
<dbReference type="SMART" id="SM00064">
    <property type="entry name" value="FYVE"/>
    <property type="match status" value="1"/>
</dbReference>
<dbReference type="InterPro" id="IPR000409">
    <property type="entry name" value="BEACH_dom"/>
</dbReference>
<dbReference type="EMBL" id="BAABUK010000002">
    <property type="protein sequence ID" value="GAA5807228.1"/>
    <property type="molecule type" value="Genomic_DNA"/>
</dbReference>
<keyword evidence="3" id="KW-0677">Repeat</keyword>
<dbReference type="InterPro" id="IPR017455">
    <property type="entry name" value="Znf_FYVE-rel"/>
</dbReference>
<keyword evidence="4 6" id="KW-0863">Zinc-finger</keyword>
<dbReference type="InterPro" id="IPR036322">
    <property type="entry name" value="WD40_repeat_dom_sf"/>
</dbReference>
<evidence type="ECO:0000256" key="2">
    <source>
        <dbReference type="ARBA" id="ARBA00022723"/>
    </source>
</evidence>
<dbReference type="SMART" id="SM01026">
    <property type="entry name" value="Beach"/>
    <property type="match status" value="1"/>
</dbReference>
<dbReference type="PROSITE" id="PS51783">
    <property type="entry name" value="PH_BEACH"/>
    <property type="match status" value="1"/>
</dbReference>
<dbReference type="CDD" id="cd01201">
    <property type="entry name" value="PH_BEACH"/>
    <property type="match status" value="1"/>
</dbReference>
<accession>A0ABP9YK40</accession>
<dbReference type="SUPFAM" id="SSF50978">
    <property type="entry name" value="WD40 repeat-like"/>
    <property type="match status" value="1"/>
</dbReference>
<dbReference type="Proteomes" id="UP001473302">
    <property type="component" value="Unassembled WGS sequence"/>
</dbReference>
<feature type="region of interest" description="Disordered" evidence="8">
    <location>
        <begin position="2889"/>
        <end position="2919"/>
    </location>
</feature>
<name>A0ABP9YK40_9FUNG</name>
<evidence type="ECO:0000259" key="9">
    <source>
        <dbReference type="PROSITE" id="PS50178"/>
    </source>
</evidence>
<dbReference type="PANTHER" id="PTHR46108:SF4">
    <property type="entry name" value="BLUE CHEESE"/>
    <property type="match status" value="1"/>
</dbReference>
<dbReference type="Pfam" id="PF23295">
    <property type="entry name" value="Arm_4"/>
    <property type="match status" value="1"/>
</dbReference>
<keyword evidence="5" id="KW-0862">Zinc</keyword>
<evidence type="ECO:0000313" key="12">
    <source>
        <dbReference type="EMBL" id="GAA5807228.1"/>
    </source>
</evidence>
<dbReference type="InterPro" id="IPR013083">
    <property type="entry name" value="Znf_RING/FYVE/PHD"/>
</dbReference>
<dbReference type="Gene3D" id="2.130.10.10">
    <property type="entry name" value="YVTN repeat-like/Quinoprotein amine dehydrogenase"/>
    <property type="match status" value="1"/>
</dbReference>
<dbReference type="SUPFAM" id="SSF49899">
    <property type="entry name" value="Concanavalin A-like lectins/glucanases"/>
    <property type="match status" value="1"/>
</dbReference>
<dbReference type="PROSITE" id="PS50197">
    <property type="entry name" value="BEACH"/>
    <property type="match status" value="1"/>
</dbReference>
<dbReference type="InterPro" id="IPR016024">
    <property type="entry name" value="ARM-type_fold"/>
</dbReference>
<keyword evidence="2" id="KW-0479">Metal-binding</keyword>
<evidence type="ECO:0000256" key="6">
    <source>
        <dbReference type="PROSITE-ProRule" id="PRU00091"/>
    </source>
</evidence>
<feature type="domain" description="FYVE-type" evidence="9">
    <location>
        <begin position="3725"/>
        <end position="3782"/>
    </location>
</feature>
<dbReference type="Gene3D" id="2.40.70.10">
    <property type="entry name" value="Acid Proteases"/>
    <property type="match status" value="1"/>
</dbReference>
<dbReference type="Pfam" id="PF00400">
    <property type="entry name" value="WD40"/>
    <property type="match status" value="2"/>
</dbReference>
<dbReference type="Gene3D" id="2.60.120.200">
    <property type="match status" value="1"/>
</dbReference>
<dbReference type="PROSITE" id="PS50178">
    <property type="entry name" value="ZF_FYVE"/>
    <property type="match status" value="1"/>
</dbReference>
<feature type="compositionally biased region" description="Basic and acidic residues" evidence="8">
    <location>
        <begin position="23"/>
        <end position="38"/>
    </location>
</feature>
<feature type="compositionally biased region" description="Basic and acidic residues" evidence="8">
    <location>
        <begin position="367"/>
        <end position="399"/>
    </location>
</feature>
<evidence type="ECO:0000256" key="7">
    <source>
        <dbReference type="PROSITE-ProRule" id="PRU00221"/>
    </source>
</evidence>
<evidence type="ECO:0000256" key="1">
    <source>
        <dbReference type="ARBA" id="ARBA00022574"/>
    </source>
</evidence>
<dbReference type="Gene3D" id="1.10.1540.10">
    <property type="entry name" value="BEACH domain"/>
    <property type="match status" value="1"/>
</dbReference>
<feature type="repeat" description="WD" evidence="7">
    <location>
        <begin position="3494"/>
        <end position="3521"/>
    </location>
</feature>
<evidence type="ECO:0000256" key="4">
    <source>
        <dbReference type="ARBA" id="ARBA00022771"/>
    </source>
</evidence>
<dbReference type="Pfam" id="PF02138">
    <property type="entry name" value="Beach"/>
    <property type="match status" value="1"/>
</dbReference>
<dbReference type="InterPro" id="IPR021109">
    <property type="entry name" value="Peptidase_aspartic_dom_sf"/>
</dbReference>
<comment type="caution">
    <text evidence="12">The sequence shown here is derived from an EMBL/GenBank/DDBJ whole genome shotgun (WGS) entry which is preliminary data.</text>
</comment>
<dbReference type="Pfam" id="PF14844">
    <property type="entry name" value="PH_BEACH"/>
    <property type="match status" value="1"/>
</dbReference>
<feature type="compositionally biased region" description="Basic residues" evidence="8">
    <location>
        <begin position="1"/>
        <end position="13"/>
    </location>
</feature>
<dbReference type="InterPro" id="IPR051944">
    <property type="entry name" value="BEACH_domain_protein"/>
</dbReference>
<dbReference type="SUPFAM" id="SSF50729">
    <property type="entry name" value="PH domain-like"/>
    <property type="match status" value="1"/>
</dbReference>
<dbReference type="InterPro" id="IPR023362">
    <property type="entry name" value="PH-BEACH_dom"/>
</dbReference>
<proteinExistence type="predicted"/>
<dbReference type="Gene3D" id="2.30.29.30">
    <property type="entry name" value="Pleckstrin-homology domain (PH domain)/Phosphotyrosine-binding domain (PTB)"/>
    <property type="match status" value="1"/>
</dbReference>
<evidence type="ECO:0000256" key="8">
    <source>
        <dbReference type="SAM" id="MobiDB-lite"/>
    </source>
</evidence>
<feature type="compositionally biased region" description="Polar residues" evidence="8">
    <location>
        <begin position="2389"/>
        <end position="2402"/>
    </location>
</feature>
<dbReference type="PROSITE" id="PS50294">
    <property type="entry name" value="WD_REPEATS_REGION"/>
    <property type="match status" value="1"/>
</dbReference>
<sequence length="3788" mass="429599">MKKTARRSKKKSSQKATSTDNNAKSEEDQVPEEPRKEWTPLQLEQVELTKQLEGYIKEFEKKLNCLSFKPTEREAVILFVMHLHPRFKRLVEPMEPSLKNWTEAADLARNHCTRISVILGCDRLDNDPMFRSAETKALLCSGYFVSSDSPSKSMYPGAESISHLLNPKDIPNAPTSGEDSSTTEEVIYVDTIVATKVIEVDKKEITVSAKEEIKTKEVVVATSESSKEVAPIKEKLPTKEKMPAKETTPAKEKVPVKETTPAKEKVPVKETAQVKEKVPVKETTQVKEKMPVKEASPVKESVASPVKEAPTKEALPIKESVPIIKESTFTTKDSVSTKDSVPVPTVKEAPSSSKEAPTTKEMSILPDEGKPLTKVNTEKTDTTEEKKDKGKGVKEESVNRENIPSPITKSAVQARIQQAVKNKKEKEKKAIPPWITAVKSNGSLNSSKSICYRVPEEHAGVNLTFLELEVNGKKVKGLLAKLRWGSSAMSLDCVKRLGLDMMETDNFCISTDFGNEDTIGILKLPIVHPADPHIKSEMEIQVLPMIYGGKIDLVLGADFFYFFNPTLNIKSRAIRFLDKETPYINMWRSWVDRINTINKIPEESHVSKQDLIKQEQQQARFRDIWQKCNDLLSSEQERSDSFLMELLPFFCSTYEQFGVSFTFNTIPDDRTFIGLITKELICGIRKVPEHKSKAESSQALMDNLRSKSHLYNVIQAIRVVSFGPESIVILMLQQRIPSVIIKLFRSFIDLSPEYYDIQYDDDMEIASIADTGDIIADILKQFVQNQSVLHRLIAEDTFFMILRIMSAKPADTISQDKEPHYMAWKYRTIDILKSVDINGEVIQYLHSRRCIETMVKGWKDCTTKDDLTLVDHREIILGLDLLYYQLRGSDKIQFCVLFEEMVQSGGYQVLCNLLKMGPFNQTILNLKIEIVNRLVELSFVGKISPIPSMSDGLPYQHADFSTPQPKGQTDKIVKNIQAFQCLLNTFLYPPTKHELPVSLQITLFEAMKRIIESHPCNYFVIESTNSVPQLIESMENYDPDIQKGIMDLIRFIMVDLNFVPLKEIAVLSLHLQSSSSGKVVSLICSSLAELINSSPKFFVVVQEAGLLNIMSLMLSDITEKLEVNDTTQDDEFLDTVLVHFDQVIACIIAMTSTPTNVITFRKSYRGNLFDLLQYPKTRIGALRLFENLSSHAYDPRSGSPPLSSSPTDTTSPGAEVGNTFSRVMEAIQFIPRDDLDFRLEVLKTIYRIFKAHQSTRDIFRRVGGFVSLVSMIVALEGAFEEPERFFNDTIKDVATVRTKIISVLQTIFAVLAQSMHHHYINKNYFLKDVGYVSLENAITLTGALNKDCIPHQVFGMLFAFAIDDTSVYDIFVDETGLEQSDTAVTLDLFRRIELILKSPSVKVVNSEITPTIFHLQKCISAHDTQLSQAILCALHALTQASRRNQIKMNRSGLILELLQRAFPTDVTAEQDGEDLVEKEMILQIIKKLMSMGVSYQELQYLFKRFNIGPDTKDLQSPDGLMDLILQGASRSRWPNFIQFDMSSNDSASLQIPQLTLFPPTGYTLLSWVHIERQDDFSNLSLFSVLENETPLLKIYVDAKSKMLHVYNTYSKHDIVFKSFEFHVGFWYHLALVHHKSRLSLKSSTMTLYVNGVCIEQVSCSYITPSVPTNTIKAVIGTLGDTLISTSDLVWNLGPTYLISDTLEKEAINLYFNLGARYKSLFQDSLRQFQTYEAATCLFLALRSMSKPSNRRESSQQLATAIKSASIQTIAESKILFAFFACNTLSEGTRTGLTLTGISEATSNTISAEVGSSRLILNSAIPKLDHAVYMPESMGYLIGEPIVAYPFGLDESIWKIGGCAIALKLIEQSQNAETLSKSTAILFEIIRYSWRNSEDMERCHGYEILAYLLKQKRELITVELFELLLTFIGKTPQSPEDSVINNPLAYRFVILNFEIWKKTSIPVQRAQLDQFILFLNTSKMRNFNSRRLPKIHLVKKVLLAFRMNIYAKELIPHLIDSLKAIMLSNWNTESIRAVATFLASTVSKASSVPSSAKAPRLVGRADSTHSTPSVVTDAEGLGTSIEMITDAKHSGQTNKTVQMRNIVLEMLHDILCDKSNGPEYVNKFAVTITNKWPLLFFEPNLNPFTVVLASRILARLCTSQGPTYVNKFRTISEGFLVLRNLLPSYWNLSQLHETLMVMMMGIDISDYPIYNAFDINNLRTCLHYSQEGSKLAIPDVLPIIIALWDEGRKVVEGPKTPVFPPILRSPLRPRSNSTVIRPALEKINKEVSEANRALISRSLDAFIQLFDEMYDSRPVFREACSKQDVVDCIVHILFSSVCHTSNMNSEDELNSKDVVLTNFDLDHTASPSSAMSSPIDGSPYFDRFRDNDDTASIESGNTNSGSSIIKRGGTSALTTKTSPHVSKRGHAFMTKLRSASWSQGSNSIPNKVLQDPMLDSLLNFVVDICIQSIVDPQSKSLNGLTLVFSAFPPSTHEQQLVFESYLMTHIAQNMKSTLQLEMELLLDPRVLSNVSKFAQLAADSVIQGRFKEGGTEQTYDLLATILEILHTDEFYSKYGSNDSSLVALYRAFNRMILVKISDLEYGELDTVKTTAFLEYCIHHQKIILSTKNSDMEFMKCFCYHLYRYLLSNDDKVRDAAANMWKLLVLQKPDSVSAVFNIRVKGIESEELIDGFKQMLEMDLESFYRWLDSRKFELNILFSEHISKSWENTIMQEHKYSRETFKGYITKRINKLKKLQKREYYEREIMLDYTTKTLSWSQSIQEVEMSRFTKALQDSDGHENFIQSEWTRLSGDLMRERAIWGPEKSTDLKWRLDYTEGPNRMRKRLQYISNNDYTSYLPKQTPLASSNASVTTKAVSNIISKTPVDIDMQLTEGPGCASDSEQTLNDEMEKDDQEEDEQISYEEDKNRKVLRLLDQGDMVLDVYNISQIAGLDASEGLLLLCKNNIYLIDNFFQLSDGEVVEIWDVPKEERDQYLLLVAKAAGMDTEPFISPSGDLHTCRKWATADLRDVFKRRFLFRDVALEIFFTDGQNALITLDLSERDELYSKLVNRVSVQENSAGTIFGREKDSYANSGLSSTFKLSSIFGTSTLHDLTQRWERKEITNFQYLMYLNAIAGRSYNDLTQYPVFPWILADYHSQELDLKDPTTFRDLTRPMGAQTIERRKEFSERYKQWGETDDPTPAFHYGTHYSSAMIVCSFLIRLEPFTQHYLKLQGGSFDHADRLFDSIGKAWESASEKNMGDVRELVPEFFYLPEFLTNVNRFNFGVKQGTGEAIDSVVLPPWAHGDPKIFIQRHREALESDYVSANLHHWIDLIFGYKQQGPAAIDSLNVFHHVSYEGAVDLDAITDIVEKTATIGIINNFGQTPRQLFKKAHPMRTRTAIDPMILGSYFFQDHLDKLIQSLMPLRDIKQQIESIDLYNDKLGVTTCQQLLMPPDGLRYIEWGFTDNSLRLYSTDNGKLLNVFENMHVGYISTACFPDSRTLVTGGTDNLVCIWKIKNEKATDFALLECLKGHTAPVTAIAASRSYSVLVTGSEDKTAVIWDLNRKMYIQSLVGHENGIQHIQINNTTGDIITCSGHIIRVWTINGDLYLTKSACPSSESILSCIFYERKVTEWNNRDLIITGHRRGLVKFWLKQVEIDPKSGHHKWSLVLVHQMYHQSRVDSSLNDCDIIALNVSASRKTLFTGNRQGQVYSFVLPDTSDTYHLLREDKYKECMTCRRVFSVLERKNNCRTCGGIYCSGCMSNFPMACPDKTAKFCKPCAEHLMPICNKM</sequence>
<dbReference type="InterPro" id="IPR019775">
    <property type="entry name" value="WD40_repeat_CS"/>
</dbReference>
<feature type="region of interest" description="Disordered" evidence="8">
    <location>
        <begin position="330"/>
        <end position="399"/>
    </location>
</feature>
<feature type="compositionally biased region" description="Polar residues" evidence="8">
    <location>
        <begin position="330"/>
        <end position="339"/>
    </location>
</feature>
<dbReference type="InterPro" id="IPR056252">
    <property type="entry name" value="Alfy-like_Arm-like"/>
</dbReference>
<keyword evidence="1 7" id="KW-0853">WD repeat</keyword>
<evidence type="ECO:0000256" key="5">
    <source>
        <dbReference type="ARBA" id="ARBA00022833"/>
    </source>
</evidence>
<dbReference type="SUPFAM" id="SSF57903">
    <property type="entry name" value="FYVE/PHD zinc finger"/>
    <property type="match status" value="1"/>
</dbReference>
<dbReference type="InterPro" id="IPR000306">
    <property type="entry name" value="Znf_FYVE"/>
</dbReference>
<feature type="region of interest" description="Disordered" evidence="8">
    <location>
        <begin position="1"/>
        <end position="39"/>
    </location>
</feature>
<dbReference type="InterPro" id="IPR015943">
    <property type="entry name" value="WD40/YVTN_repeat-like_dom_sf"/>
</dbReference>
<dbReference type="SUPFAM" id="SSF81837">
    <property type="entry name" value="BEACH domain"/>
    <property type="match status" value="1"/>
</dbReference>
<dbReference type="InterPro" id="IPR001680">
    <property type="entry name" value="WD40_rpt"/>
</dbReference>
<dbReference type="PANTHER" id="PTHR46108">
    <property type="entry name" value="BLUE CHEESE"/>
    <property type="match status" value="1"/>
</dbReference>
<dbReference type="InterPro" id="IPR013320">
    <property type="entry name" value="ConA-like_dom_sf"/>
</dbReference>
<dbReference type="InterPro" id="IPR036372">
    <property type="entry name" value="BEACH_dom_sf"/>
</dbReference>
<protein>
    <submittedName>
        <fullName evidence="12">Uncharacterized protein</fullName>
    </submittedName>
</protein>
<evidence type="ECO:0000256" key="3">
    <source>
        <dbReference type="ARBA" id="ARBA00022737"/>
    </source>
</evidence>
<dbReference type="Pfam" id="PF13385">
    <property type="entry name" value="Laminin_G_3"/>
    <property type="match status" value="1"/>
</dbReference>
<dbReference type="CDD" id="cd06071">
    <property type="entry name" value="Beach"/>
    <property type="match status" value="1"/>
</dbReference>
<evidence type="ECO:0000259" key="10">
    <source>
        <dbReference type="PROSITE" id="PS50197"/>
    </source>
</evidence>
<dbReference type="Pfam" id="PF15787">
    <property type="entry name" value="DUF4704"/>
    <property type="match status" value="1"/>
</dbReference>
<feature type="compositionally biased region" description="Low complexity" evidence="8">
    <location>
        <begin position="1195"/>
        <end position="1212"/>
    </location>
</feature>
<dbReference type="SMART" id="SM00320">
    <property type="entry name" value="WD40"/>
    <property type="match status" value="3"/>
</dbReference>
<evidence type="ECO:0000259" key="11">
    <source>
        <dbReference type="PROSITE" id="PS51783"/>
    </source>
</evidence>
<dbReference type="InterPro" id="IPR011011">
    <property type="entry name" value="Znf_FYVE_PHD"/>
</dbReference>
<feature type="region of interest" description="Disordered" evidence="8">
    <location>
        <begin position="1193"/>
        <end position="1214"/>
    </location>
</feature>
<dbReference type="Gene3D" id="3.30.40.10">
    <property type="entry name" value="Zinc/RING finger domain, C3HC4 (zinc finger)"/>
    <property type="match status" value="1"/>
</dbReference>
<feature type="compositionally biased region" description="Acidic residues" evidence="8">
    <location>
        <begin position="2902"/>
        <end position="2919"/>
    </location>
</feature>
<feature type="domain" description="BEACH-type PH" evidence="11">
    <location>
        <begin position="2932"/>
        <end position="3066"/>
    </location>
</feature>
<dbReference type="InterPro" id="IPR011993">
    <property type="entry name" value="PH-like_dom_sf"/>
</dbReference>
<dbReference type="Pfam" id="PF01363">
    <property type="entry name" value="FYVE"/>
    <property type="match status" value="1"/>
</dbReference>
<evidence type="ECO:0000313" key="13">
    <source>
        <dbReference type="Proteomes" id="UP001473302"/>
    </source>
</evidence>
<dbReference type="PROSITE" id="PS00678">
    <property type="entry name" value="WD_REPEATS_1"/>
    <property type="match status" value="1"/>
</dbReference>
<dbReference type="InterPro" id="IPR031570">
    <property type="entry name" value="NBEA/BDCP_DUF4704"/>
</dbReference>
<keyword evidence="13" id="KW-1185">Reference proteome</keyword>
<reference evidence="12 13" key="1">
    <citation type="submission" date="2024-04" db="EMBL/GenBank/DDBJ databases">
        <title>genome sequences of Mucor flavus KT1a and Helicostylum pulchrum KT1b strains isolated from the surface of a dry-aged beef.</title>
        <authorList>
            <person name="Toyotome T."/>
            <person name="Hosono M."/>
            <person name="Torimaru M."/>
            <person name="Fukuda K."/>
            <person name="Mikami N."/>
        </authorList>
    </citation>
    <scope>NUCLEOTIDE SEQUENCE [LARGE SCALE GENOMIC DNA]</scope>
    <source>
        <strain evidence="12 13">KT1a</strain>
    </source>
</reference>
<dbReference type="PROSITE" id="PS50082">
    <property type="entry name" value="WD_REPEATS_2"/>
    <property type="match status" value="2"/>
</dbReference>
<organism evidence="12 13">
    <name type="scientific">Mucor flavus</name>
    <dbReference type="NCBI Taxonomy" id="439312"/>
    <lineage>
        <taxon>Eukaryota</taxon>
        <taxon>Fungi</taxon>
        <taxon>Fungi incertae sedis</taxon>
        <taxon>Mucoromycota</taxon>
        <taxon>Mucoromycotina</taxon>
        <taxon>Mucoromycetes</taxon>
        <taxon>Mucorales</taxon>
        <taxon>Mucorineae</taxon>
        <taxon>Mucoraceae</taxon>
        <taxon>Mucor</taxon>
    </lineage>
</organism>
<feature type="region of interest" description="Disordered" evidence="8">
    <location>
        <begin position="240"/>
        <end position="266"/>
    </location>
</feature>
<feature type="region of interest" description="Disordered" evidence="8">
    <location>
        <begin position="2385"/>
        <end position="2417"/>
    </location>
</feature>